<keyword evidence="3" id="KW-0677">Repeat</keyword>
<dbReference type="GO" id="GO:0046872">
    <property type="term" value="F:metal ion binding"/>
    <property type="evidence" value="ECO:0007669"/>
    <property type="project" value="UniProtKB-KW"/>
</dbReference>
<evidence type="ECO:0000256" key="3">
    <source>
        <dbReference type="ARBA" id="ARBA00022737"/>
    </source>
</evidence>
<evidence type="ECO:0000256" key="4">
    <source>
        <dbReference type="ARBA" id="ARBA00023136"/>
    </source>
</evidence>
<evidence type="ECO:0000256" key="6">
    <source>
        <dbReference type="SAM" id="Phobius"/>
    </source>
</evidence>
<evidence type="ECO:0000313" key="8">
    <source>
        <dbReference type="Proteomes" id="UP001608902"/>
    </source>
</evidence>
<feature type="non-terminal residue" evidence="7">
    <location>
        <position position="245"/>
    </location>
</feature>
<dbReference type="GO" id="GO:0005743">
    <property type="term" value="C:mitochondrial inner membrane"/>
    <property type="evidence" value="ECO:0007669"/>
    <property type="project" value="UniProtKB-SubCell"/>
</dbReference>
<dbReference type="InterPro" id="IPR039800">
    <property type="entry name" value="MICU1/2/3"/>
</dbReference>
<feature type="compositionally biased region" description="Polar residues" evidence="5">
    <location>
        <begin position="138"/>
        <end position="147"/>
    </location>
</feature>
<evidence type="ECO:0000256" key="5">
    <source>
        <dbReference type="SAM" id="MobiDB-lite"/>
    </source>
</evidence>
<accession>A0ABD6EXE8</accession>
<sequence length="245" mass="28373">VRCESGVKLVEEIEKKRIQAAKAAELPDDPLSYTIFGNKRKPKKDVFHYTDRKSGKGYSHYATTIYRDRPYIWPPLRKYFYWNFVIVGVGMIICLVNYDWLADAFKFISSQRFRPEGATLTKADGLVDETPVHEPTGTEESCYSHSGDSVEHSVGRKKEKSKKIGFREKKIIKYENRIRTFSTPAKIFRYFATLKIMNEGSASRNFDIYMTPEDFVRSITPGVMQPRGLGLDQYKVYKPEVSQYT</sequence>
<keyword evidence="4 6" id="KW-0472">Membrane</keyword>
<dbReference type="PANTHER" id="PTHR12294:SF1">
    <property type="entry name" value="CALCIUM UPTAKE PROTEIN 1, MITOCHONDRIAL"/>
    <property type="match status" value="1"/>
</dbReference>
<proteinExistence type="predicted"/>
<dbReference type="AlphaFoldDB" id="A0ABD6EXE8"/>
<evidence type="ECO:0000313" key="7">
    <source>
        <dbReference type="EMBL" id="MFH4984016.1"/>
    </source>
</evidence>
<keyword evidence="6" id="KW-1133">Transmembrane helix</keyword>
<protein>
    <submittedName>
        <fullName evidence="7">Uncharacterized protein</fullName>
    </submittedName>
</protein>
<keyword evidence="8" id="KW-1185">Reference proteome</keyword>
<reference evidence="7 8" key="1">
    <citation type="submission" date="2024-08" db="EMBL/GenBank/DDBJ databases">
        <title>Gnathostoma spinigerum genome.</title>
        <authorList>
            <person name="Gonzalez-Bertolin B."/>
            <person name="Monzon S."/>
            <person name="Zaballos A."/>
            <person name="Jimenez P."/>
            <person name="Dekumyoy P."/>
            <person name="Varona S."/>
            <person name="Cuesta I."/>
            <person name="Sumanam S."/>
            <person name="Adisakwattana P."/>
            <person name="Gasser R.B."/>
            <person name="Hernandez-Gonzalez A."/>
            <person name="Young N.D."/>
            <person name="Perteguer M.J."/>
        </authorList>
    </citation>
    <scope>NUCLEOTIDE SEQUENCE [LARGE SCALE GENOMIC DNA]</scope>
    <source>
        <strain evidence="7">AL3</strain>
        <tissue evidence="7">Liver</tissue>
    </source>
</reference>
<comment type="subcellular location">
    <subcellularLocation>
        <location evidence="1">Mitochondrion inner membrane</location>
    </subcellularLocation>
</comment>
<organism evidence="7 8">
    <name type="scientific">Gnathostoma spinigerum</name>
    <dbReference type="NCBI Taxonomy" id="75299"/>
    <lineage>
        <taxon>Eukaryota</taxon>
        <taxon>Metazoa</taxon>
        <taxon>Ecdysozoa</taxon>
        <taxon>Nematoda</taxon>
        <taxon>Chromadorea</taxon>
        <taxon>Rhabditida</taxon>
        <taxon>Spirurina</taxon>
        <taxon>Gnathostomatomorpha</taxon>
        <taxon>Gnathostomatoidea</taxon>
        <taxon>Gnathostomatidae</taxon>
        <taxon>Gnathostoma</taxon>
    </lineage>
</organism>
<feature type="non-terminal residue" evidence="7">
    <location>
        <position position="1"/>
    </location>
</feature>
<feature type="region of interest" description="Disordered" evidence="5">
    <location>
        <begin position="128"/>
        <end position="150"/>
    </location>
</feature>
<keyword evidence="2" id="KW-0479">Metal-binding</keyword>
<feature type="transmembrane region" description="Helical" evidence="6">
    <location>
        <begin position="79"/>
        <end position="102"/>
    </location>
</feature>
<evidence type="ECO:0000256" key="2">
    <source>
        <dbReference type="ARBA" id="ARBA00022723"/>
    </source>
</evidence>
<gene>
    <name evidence="7" type="ORF">AB6A40_010725</name>
</gene>
<dbReference type="EMBL" id="JBGFUD010014899">
    <property type="protein sequence ID" value="MFH4984016.1"/>
    <property type="molecule type" value="Genomic_DNA"/>
</dbReference>
<dbReference type="Proteomes" id="UP001608902">
    <property type="component" value="Unassembled WGS sequence"/>
</dbReference>
<comment type="caution">
    <text evidence="7">The sequence shown here is derived from an EMBL/GenBank/DDBJ whole genome shotgun (WGS) entry which is preliminary data.</text>
</comment>
<name>A0ABD6EXE8_9BILA</name>
<keyword evidence="6" id="KW-0812">Transmembrane</keyword>
<evidence type="ECO:0000256" key="1">
    <source>
        <dbReference type="ARBA" id="ARBA00004273"/>
    </source>
</evidence>
<dbReference type="PANTHER" id="PTHR12294">
    <property type="entry name" value="EF HAND DOMAIN FAMILY A1,A2-RELATED"/>
    <property type="match status" value="1"/>
</dbReference>